<feature type="domain" description="CoA-binding" evidence="1">
    <location>
        <begin position="12"/>
        <end position="104"/>
    </location>
</feature>
<dbReference type="EMBL" id="JACRTG010000006">
    <property type="protein sequence ID" value="MBC8587036.1"/>
    <property type="molecule type" value="Genomic_DNA"/>
</dbReference>
<evidence type="ECO:0000259" key="1">
    <source>
        <dbReference type="SMART" id="SM00881"/>
    </source>
</evidence>
<keyword evidence="3" id="KW-1185">Reference proteome</keyword>
<comment type="caution">
    <text evidence="2">The sequence shown here is derived from an EMBL/GenBank/DDBJ whole genome shotgun (WGS) entry which is preliminary data.</text>
</comment>
<dbReference type="Gene3D" id="3.40.50.720">
    <property type="entry name" value="NAD(P)-binding Rossmann-like Domain"/>
    <property type="match status" value="1"/>
</dbReference>
<gene>
    <name evidence="2" type="ORF">H8707_02115</name>
</gene>
<accession>A0A926EQP2</accession>
<proteinExistence type="predicted"/>
<dbReference type="PANTHER" id="PTHR33303:SF2">
    <property type="entry name" value="COA-BINDING DOMAIN-CONTAINING PROTEIN"/>
    <property type="match status" value="1"/>
</dbReference>
<dbReference type="Pfam" id="PF13380">
    <property type="entry name" value="CoA_binding_2"/>
    <property type="match status" value="1"/>
</dbReference>
<dbReference type="PANTHER" id="PTHR33303">
    <property type="entry name" value="CYTOPLASMIC PROTEIN-RELATED"/>
    <property type="match status" value="1"/>
</dbReference>
<protein>
    <submittedName>
        <fullName evidence="2">CoA-binding protein</fullName>
    </submittedName>
</protein>
<reference evidence="2" key="1">
    <citation type="submission" date="2020-08" db="EMBL/GenBank/DDBJ databases">
        <title>Genome public.</title>
        <authorList>
            <person name="Liu C."/>
            <person name="Sun Q."/>
        </authorList>
    </citation>
    <scope>NUCLEOTIDE SEQUENCE</scope>
    <source>
        <strain evidence="2">BX21</strain>
    </source>
</reference>
<name>A0A926EQP2_9FIRM</name>
<sequence length="134" mass="15449">MVLDSSSLKNEMLGKKTWVVVGVTAKKDRFGYKIWKILKKHNYNAYGVNPNYDEIEGETIYHSLKDLPSKVDVLDMVVSPKLSIKTLEEAKEVGIEYIFFQPGTYNDEVIQKCDELELKYLTGDCIYATLKRME</sequence>
<dbReference type="InterPro" id="IPR036291">
    <property type="entry name" value="NAD(P)-bd_dom_sf"/>
</dbReference>
<dbReference type="SUPFAM" id="SSF51735">
    <property type="entry name" value="NAD(P)-binding Rossmann-fold domains"/>
    <property type="match status" value="1"/>
</dbReference>
<evidence type="ECO:0000313" key="2">
    <source>
        <dbReference type="EMBL" id="MBC8587036.1"/>
    </source>
</evidence>
<organism evidence="2 3">
    <name type="scientific">Paratissierella segnis</name>
    <dbReference type="NCBI Taxonomy" id="2763679"/>
    <lineage>
        <taxon>Bacteria</taxon>
        <taxon>Bacillati</taxon>
        <taxon>Bacillota</taxon>
        <taxon>Tissierellia</taxon>
        <taxon>Tissierellales</taxon>
        <taxon>Tissierellaceae</taxon>
        <taxon>Paratissierella</taxon>
    </lineage>
</organism>
<dbReference type="InterPro" id="IPR003781">
    <property type="entry name" value="CoA-bd"/>
</dbReference>
<dbReference type="SMART" id="SM00881">
    <property type="entry name" value="CoA_binding"/>
    <property type="match status" value="1"/>
</dbReference>
<evidence type="ECO:0000313" key="3">
    <source>
        <dbReference type="Proteomes" id="UP000601171"/>
    </source>
</evidence>
<dbReference type="Proteomes" id="UP000601171">
    <property type="component" value="Unassembled WGS sequence"/>
</dbReference>
<dbReference type="AlphaFoldDB" id="A0A926EQP2"/>